<gene>
    <name evidence="2" type="ORF">JCM19241_3312</name>
</gene>
<dbReference type="Pfam" id="PF00480">
    <property type="entry name" value="ROK"/>
    <property type="match status" value="1"/>
</dbReference>
<organism evidence="2 3">
    <name type="scientific">Vibrio ishigakensis</name>
    <dbReference type="NCBI Taxonomy" id="1481914"/>
    <lineage>
        <taxon>Bacteria</taxon>
        <taxon>Pseudomonadati</taxon>
        <taxon>Pseudomonadota</taxon>
        <taxon>Gammaproteobacteria</taxon>
        <taxon>Vibrionales</taxon>
        <taxon>Vibrionaceae</taxon>
        <taxon>Vibrio</taxon>
    </lineage>
</organism>
<keyword evidence="2" id="KW-0418">Kinase</keyword>
<dbReference type="Gene3D" id="3.30.420.40">
    <property type="match status" value="2"/>
</dbReference>
<dbReference type="Proteomes" id="UP000031666">
    <property type="component" value="Unassembled WGS sequence"/>
</dbReference>
<dbReference type="EMBL" id="BBSC01000004">
    <property type="protein sequence ID" value="GAM75400.1"/>
    <property type="molecule type" value="Genomic_DNA"/>
</dbReference>
<dbReference type="AlphaFoldDB" id="A0A0B8Q704"/>
<sequence length="309" mass="32591">MRIGLDIGGTKIEAVVLSHSGLELFRQRVETPANYEQFVTVVCDLVLSAEREVGVSCTVGIGLPGAICPHSGLMKNANCTFLNGHDLISDLATNLERTVYIANDANCFVLSEAIDGAGKGSSVVFGAVLGTGCGGGLVVNKHLITGKNAISGEWGHNSLPNYSPEVDGPERTCYCGKKNCIESFISGTGFRSGFNQKHGTNYKAPEIIDLCHQGDETALAAYRLLVDQIARSVASIINVIDPDTFVVGGGMSNVPNLVEDVESAVPKYLFSLQAVVDVKKAKFGDASGVRGAAWLPPEAVSTKEVEPCT</sequence>
<reference evidence="2 3" key="1">
    <citation type="submission" date="2015-01" db="EMBL/GenBank/DDBJ databases">
        <title>Vibrio sp. C94 JCM 19241 whole genome shotgun sequence.</title>
        <authorList>
            <person name="Sawabe T."/>
            <person name="Meirelles P."/>
            <person name="Feng G."/>
            <person name="Sayaka M."/>
            <person name="Hattori M."/>
            <person name="Ohkuma M."/>
        </authorList>
    </citation>
    <scope>NUCLEOTIDE SEQUENCE [LARGE SCALE GENOMIC DNA]</scope>
    <source>
        <strain evidence="3">JCM 19241</strain>
    </source>
</reference>
<name>A0A0B8Q704_9VIBR</name>
<dbReference type="InterPro" id="IPR043129">
    <property type="entry name" value="ATPase_NBD"/>
</dbReference>
<dbReference type="SUPFAM" id="SSF53067">
    <property type="entry name" value="Actin-like ATPase domain"/>
    <property type="match status" value="1"/>
</dbReference>
<dbReference type="PROSITE" id="PS01125">
    <property type="entry name" value="ROK"/>
    <property type="match status" value="1"/>
</dbReference>
<dbReference type="PANTHER" id="PTHR18964:SF174">
    <property type="entry name" value="D-ALLOSE KINASE-RELATED"/>
    <property type="match status" value="1"/>
</dbReference>
<dbReference type="InterPro" id="IPR049874">
    <property type="entry name" value="ROK_cs"/>
</dbReference>
<keyword evidence="2" id="KW-0808">Transferase</keyword>
<dbReference type="CDD" id="cd24066">
    <property type="entry name" value="ASKHA_NBD_ROK_EcFRK-like"/>
    <property type="match status" value="1"/>
</dbReference>
<evidence type="ECO:0000256" key="1">
    <source>
        <dbReference type="ARBA" id="ARBA00023277"/>
    </source>
</evidence>
<proteinExistence type="predicted"/>
<evidence type="ECO:0000313" key="2">
    <source>
        <dbReference type="EMBL" id="GAM75400.1"/>
    </source>
</evidence>
<dbReference type="PANTHER" id="PTHR18964">
    <property type="entry name" value="ROK (REPRESSOR, ORF, KINASE) FAMILY"/>
    <property type="match status" value="1"/>
</dbReference>
<keyword evidence="1" id="KW-0119">Carbohydrate metabolism</keyword>
<dbReference type="STRING" id="1481914.JCM19241_3312"/>
<dbReference type="InterPro" id="IPR000600">
    <property type="entry name" value="ROK"/>
</dbReference>
<dbReference type="GO" id="GO:0004396">
    <property type="term" value="F:hexokinase activity"/>
    <property type="evidence" value="ECO:0007669"/>
    <property type="project" value="TreeGrafter"/>
</dbReference>
<evidence type="ECO:0000313" key="3">
    <source>
        <dbReference type="Proteomes" id="UP000031666"/>
    </source>
</evidence>
<comment type="caution">
    <text evidence="2">The sequence shown here is derived from an EMBL/GenBank/DDBJ whole genome shotgun (WGS) entry which is preliminary data.</text>
</comment>
<reference evidence="2 3" key="2">
    <citation type="submission" date="2015-01" db="EMBL/GenBank/DDBJ databases">
        <authorList>
            <consortium name="NBRP consortium"/>
            <person name="Sawabe T."/>
            <person name="Meirelles P."/>
            <person name="Feng G."/>
            <person name="Sayaka M."/>
            <person name="Hattori M."/>
            <person name="Ohkuma M."/>
        </authorList>
    </citation>
    <scope>NUCLEOTIDE SEQUENCE [LARGE SCALE GENOMIC DNA]</scope>
    <source>
        <strain evidence="3">JCM 19241</strain>
    </source>
</reference>
<accession>A0A0B8Q704</accession>
<protein>
    <submittedName>
        <fullName evidence="2">ROK family glucokinase</fullName>
    </submittedName>
</protein>